<keyword evidence="2" id="KW-1133">Transmembrane helix</keyword>
<feature type="transmembrane region" description="Helical" evidence="2">
    <location>
        <begin position="1156"/>
        <end position="1181"/>
    </location>
</feature>
<dbReference type="Gene3D" id="3.30.70.1320">
    <property type="entry name" value="Multidrug efflux transporter AcrB pore domain like"/>
    <property type="match status" value="2"/>
</dbReference>
<feature type="coiled-coil region" evidence="1">
    <location>
        <begin position="200"/>
        <end position="331"/>
    </location>
</feature>
<dbReference type="GO" id="GO:0005886">
    <property type="term" value="C:plasma membrane"/>
    <property type="evidence" value="ECO:0007669"/>
    <property type="project" value="TreeGrafter"/>
</dbReference>
<dbReference type="Gene3D" id="1.20.1640.10">
    <property type="entry name" value="Multidrug efflux transporter AcrB transmembrane domain"/>
    <property type="match status" value="3"/>
</dbReference>
<dbReference type="Proteomes" id="UP000183918">
    <property type="component" value="Unassembled WGS sequence"/>
</dbReference>
<dbReference type="GO" id="GO:0042910">
    <property type="term" value="F:xenobiotic transmembrane transporter activity"/>
    <property type="evidence" value="ECO:0007669"/>
    <property type="project" value="TreeGrafter"/>
</dbReference>
<feature type="transmembrane region" description="Helical" evidence="2">
    <location>
        <begin position="766"/>
        <end position="789"/>
    </location>
</feature>
<name>A0A1H3LUY6_9FIRM</name>
<dbReference type="PANTHER" id="PTHR32063">
    <property type="match status" value="1"/>
</dbReference>
<dbReference type="InterPro" id="IPR001036">
    <property type="entry name" value="Acrflvin-R"/>
</dbReference>
<dbReference type="Gene3D" id="3.30.70.1440">
    <property type="entry name" value="Multidrug efflux transporter AcrB pore domain"/>
    <property type="match status" value="1"/>
</dbReference>
<dbReference type="Pfam" id="PF00873">
    <property type="entry name" value="ACR_tran"/>
    <property type="match status" value="2"/>
</dbReference>
<feature type="transmembrane region" description="Helical" evidence="2">
    <location>
        <begin position="1235"/>
        <end position="1259"/>
    </location>
</feature>
<reference evidence="3 4" key="1">
    <citation type="submission" date="2016-10" db="EMBL/GenBank/DDBJ databases">
        <authorList>
            <person name="de Groot N.N."/>
        </authorList>
    </citation>
    <scope>NUCLEOTIDE SEQUENCE [LARGE SCALE GENOMIC DNA]</scope>
    <source>
        <strain evidence="3 4">DSM 14045</strain>
    </source>
</reference>
<dbReference type="SUPFAM" id="SSF82693">
    <property type="entry name" value="Multidrug efflux transporter AcrB pore domain, PN1, PN2, PC1 and PC2 subdomains"/>
    <property type="match status" value="2"/>
</dbReference>
<feature type="transmembrane region" description="Helical" evidence="2">
    <location>
        <begin position="709"/>
        <end position="728"/>
    </location>
</feature>
<sequence length="1264" mass="139960">MLSKASVKRPYTVLVAVLLVIVIGIVSLSKMTMDLLPNMSFPYVIIVTTSVGSSPKEIETNITAPIEASMATTSNIKEITSRSSNSYSMVMLEYEQSSNMDSTIIEIQQQIEQLKSKWDDKTSSPIIMQVDPDMLPVMNAAVDVEGLDANKLSDYINNEVKPSLESVEGVASVSTSGQLEQKVNVYLDQSKIDTLNDKIKQGIEEKFKEASSKLDSADKEIKNGQNKIEDGKKALENTINNTLKQKEELYKKQSDIQNQLEKLIKDRNELLRIQQTFLTYSTSNNFVELEKNVQRLSALNEAAQQVGVGNRQELEKQIEETRKAIEGQNLDIQNRFAALKEIGFNVDDYASFNEASGKVAEDITVLNTQILTLSTSLGEILVGTYTTSSILEVLNSNAAIASMEMATNSAKLQSAADKISDSKEKIEDTKNSTLSQADLNKVLSMDTLSKILIAQNFDMPAGYVTDNNVKYLVSVGKKVKTVDELENLPLIDMKLDNVSMVRLQDIARIELTDNSDSTYARVNEKPGILLAMEKQTGYSTGDVTKKIKEKFKSLEKENNKLKFTVLMDQGIYIDIIVKSVAQNMIFGAILAIIVLLIFLRDWRTTIIIAFSIPMSVVFAIVLMYFMGITLNIISMSGLALGIGMLVDNSIVVVENIFRMKQETDNIKKASIVGAKQVSGAIIASTLTTVSVYAPIVFTEGITRQLFVDLALTVTFTLVASLIVALTVVPAMSSKMLAKDEEKEIVWFEKIKLKYEAFLGKCLKHKIIVFLVTVLLLVSTFFAMISRGMIFMNMEMETNQISVTISPKRGETLEFKDLTKKSDAIIERIRKIDGVKTVGAMTGGTSASLGIQGIGGSSSITMYVILNDNNKRSLKDIEKDIHKKTKDMNCNVSTQTSAMDFESFLGSGIAVQIKGKDIEKLQMIAKKTAKIVKKTEGVDYVNDGLKNTMDEFCITIDKEKAAEHSFTVAQAYQLVYEVMKNESPTTTIETDLKDYKVYLVSDKQNKATLEDIENLTFKSKDLTGNESTIPLKEIASFKKIKTLSTINRDSQSRYINVSASIDEKHNVSLVSDEISKEIKKLKLPEGYTIEMVGEDENIKESMSQLYLMLLLAVIFIYLIMVAQFQSLLSPFIIMFTIPLAFTGGFIGLFVTGNELSVIAMIGFIMLAGLIVNNGIVLIDYINQARESGLEKKEAIISAGLVRIRPILMTALTTILSMSTMALGIGEGSELMQPMAITIIGGMIYGTLLTLVVEPCIYDIVHRKEK</sequence>
<keyword evidence="1" id="KW-0175">Coiled coil</keyword>
<dbReference type="SUPFAM" id="SSF82714">
    <property type="entry name" value="Multidrug efflux transporter AcrB TolC docking domain, DN and DC subdomains"/>
    <property type="match status" value="2"/>
</dbReference>
<accession>A0A1H3LUY6</accession>
<gene>
    <name evidence="3" type="ORF">SAMN02910414_02115</name>
</gene>
<dbReference type="OrthoDB" id="9757876at2"/>
<feature type="transmembrane region" description="Helical" evidence="2">
    <location>
        <begin position="1130"/>
        <end position="1150"/>
    </location>
</feature>
<feature type="transmembrane region" description="Helical" evidence="2">
    <location>
        <begin position="606"/>
        <end position="626"/>
    </location>
</feature>
<dbReference type="Gene3D" id="3.30.2090.10">
    <property type="entry name" value="Multidrug efflux transporter AcrB TolC docking domain, DN and DC subdomains"/>
    <property type="match status" value="3"/>
</dbReference>
<feature type="transmembrane region" description="Helical" evidence="2">
    <location>
        <begin position="1104"/>
        <end position="1123"/>
    </location>
</feature>
<dbReference type="SUPFAM" id="SSF82866">
    <property type="entry name" value="Multidrug efflux transporter AcrB transmembrane domain"/>
    <property type="match status" value="2"/>
</dbReference>
<dbReference type="PANTHER" id="PTHR32063:SF0">
    <property type="entry name" value="SWARMING MOTILITY PROTEIN SWRC"/>
    <property type="match status" value="1"/>
</dbReference>
<evidence type="ECO:0000256" key="1">
    <source>
        <dbReference type="SAM" id="Coils"/>
    </source>
</evidence>
<keyword evidence="2" id="KW-0812">Transmembrane</keyword>
<dbReference type="RefSeq" id="WP_074718755.1">
    <property type="nucleotide sequence ID" value="NZ_FNPG01000028.1"/>
</dbReference>
<feature type="transmembrane region" description="Helical" evidence="2">
    <location>
        <begin position="677"/>
        <end position="697"/>
    </location>
</feature>
<dbReference type="InterPro" id="IPR027463">
    <property type="entry name" value="AcrB_DN_DC_subdom"/>
</dbReference>
<evidence type="ECO:0000313" key="4">
    <source>
        <dbReference type="Proteomes" id="UP000183918"/>
    </source>
</evidence>
<keyword evidence="2" id="KW-0472">Membrane</keyword>
<dbReference type="Gene3D" id="3.30.70.1430">
    <property type="entry name" value="Multidrug efflux transporter AcrB pore domain"/>
    <property type="match status" value="2"/>
</dbReference>
<organism evidence="3 4">
    <name type="scientific">Lachnobacterium bovis DSM 14045</name>
    <dbReference type="NCBI Taxonomy" id="1122142"/>
    <lineage>
        <taxon>Bacteria</taxon>
        <taxon>Bacillati</taxon>
        <taxon>Bacillota</taxon>
        <taxon>Clostridia</taxon>
        <taxon>Lachnospirales</taxon>
        <taxon>Lachnospiraceae</taxon>
        <taxon>Lachnobacterium</taxon>
    </lineage>
</organism>
<dbReference type="AlphaFoldDB" id="A0A1H3LUY6"/>
<dbReference type="STRING" id="1122142.SAMN02910414_02115"/>
<feature type="transmembrane region" description="Helical" evidence="2">
    <location>
        <begin position="1202"/>
        <end position="1223"/>
    </location>
</feature>
<keyword evidence="4" id="KW-1185">Reference proteome</keyword>
<feature type="transmembrane region" description="Helical" evidence="2">
    <location>
        <begin position="632"/>
        <end position="657"/>
    </location>
</feature>
<evidence type="ECO:0000313" key="3">
    <source>
        <dbReference type="EMBL" id="SDY67889.1"/>
    </source>
</evidence>
<evidence type="ECO:0000256" key="2">
    <source>
        <dbReference type="SAM" id="Phobius"/>
    </source>
</evidence>
<proteinExistence type="predicted"/>
<protein>
    <submittedName>
        <fullName evidence="3">Hydrophobic/amphiphilic exporter-1, HAE1 family</fullName>
    </submittedName>
</protein>
<dbReference type="EMBL" id="FNPG01000028">
    <property type="protein sequence ID" value="SDY67889.1"/>
    <property type="molecule type" value="Genomic_DNA"/>
</dbReference>
<feature type="transmembrane region" description="Helical" evidence="2">
    <location>
        <begin position="580"/>
        <end position="599"/>
    </location>
</feature>